<reference evidence="1" key="1">
    <citation type="submission" date="2021-06" db="EMBL/GenBank/DDBJ databases">
        <title>Updating the genus Pseudomonas: Description of 43 new species and partition of the Pseudomonas putida group.</title>
        <authorList>
            <person name="Girard L."/>
            <person name="Lood C."/>
            <person name="Vandamme P."/>
            <person name="Rokni-Zadeh H."/>
            <person name="Van Noort V."/>
            <person name="Hofte M."/>
            <person name="Lavigne R."/>
            <person name="De Mot R."/>
        </authorList>
    </citation>
    <scope>NUCLEOTIDE SEQUENCE</scope>
    <source>
        <strain evidence="1">SWRI88</strain>
    </source>
</reference>
<keyword evidence="2" id="KW-1185">Reference proteome</keyword>
<evidence type="ECO:0000313" key="2">
    <source>
        <dbReference type="Proteomes" id="UP001048763"/>
    </source>
</evidence>
<organism evidence="1 2">
    <name type="scientific">Pseudomonas triticicola</name>
    <dbReference type="NCBI Taxonomy" id="2842345"/>
    <lineage>
        <taxon>Bacteria</taxon>
        <taxon>Pseudomonadati</taxon>
        <taxon>Pseudomonadota</taxon>
        <taxon>Gammaproteobacteria</taxon>
        <taxon>Pseudomonadales</taxon>
        <taxon>Pseudomonadaceae</taxon>
        <taxon>Pseudomonas</taxon>
    </lineage>
</organism>
<sequence length="115" mass="13441">MASTESEEHPYYPTFREAYRIGESSLILDTTKLEGPAHGIVPWNPAYKVGDKITFELFQINPWISSIFVTEENREKEFVFPIEKEKFDFTPSRFWCYLNDGPFPVPPINLHVILE</sequence>
<name>A0ABS6RN92_9PSED</name>
<dbReference type="RefSeq" id="WP_217864361.1">
    <property type="nucleotide sequence ID" value="NZ_JAHSTX010000001.1"/>
</dbReference>
<comment type="caution">
    <text evidence="1">The sequence shown here is derived from an EMBL/GenBank/DDBJ whole genome shotgun (WGS) entry which is preliminary data.</text>
</comment>
<dbReference type="Proteomes" id="UP001048763">
    <property type="component" value="Unassembled WGS sequence"/>
</dbReference>
<evidence type="ECO:0000313" key="1">
    <source>
        <dbReference type="EMBL" id="MBV4547659.1"/>
    </source>
</evidence>
<proteinExistence type="predicted"/>
<protein>
    <submittedName>
        <fullName evidence="1">Uncharacterized protein</fullName>
    </submittedName>
</protein>
<dbReference type="EMBL" id="JAHSTX010000001">
    <property type="protein sequence ID" value="MBV4547659.1"/>
    <property type="molecule type" value="Genomic_DNA"/>
</dbReference>
<gene>
    <name evidence="1" type="ORF">KVG85_16255</name>
</gene>
<accession>A0ABS6RN92</accession>